<dbReference type="InterPro" id="IPR036909">
    <property type="entry name" value="Cyt_c-like_dom_sf"/>
</dbReference>
<reference evidence="5" key="1">
    <citation type="submission" date="2016-10" db="EMBL/GenBank/DDBJ databases">
        <authorList>
            <person name="de Groot N.N."/>
        </authorList>
    </citation>
    <scope>NUCLEOTIDE SEQUENCE</scope>
</reference>
<organism evidence="5">
    <name type="scientific">hydrothermal vent metagenome</name>
    <dbReference type="NCBI Taxonomy" id="652676"/>
    <lineage>
        <taxon>unclassified sequences</taxon>
        <taxon>metagenomes</taxon>
        <taxon>ecological metagenomes</taxon>
    </lineage>
</organism>
<keyword evidence="3" id="KW-0408">Iron</keyword>
<proteinExistence type="predicted"/>
<protein>
    <submittedName>
        <fullName evidence="5">Cytochrome C553 (Soluble cytochrome f)</fullName>
    </submittedName>
</protein>
<sequence length="98" mass="9948">MKKIAIAMLFAGSTLLMADGAAAFAKCAGCHGQNGEKPALGKSAVIAGQDAAKTVEQLKGYKAGTLNQHGMGGVMKGQVAAMDDATMKEVADYIAAMK</sequence>
<keyword evidence="2" id="KW-0479">Metal-binding</keyword>
<dbReference type="GO" id="GO:0046872">
    <property type="term" value="F:metal ion binding"/>
    <property type="evidence" value="ECO:0007669"/>
    <property type="project" value="UniProtKB-KW"/>
</dbReference>
<evidence type="ECO:0000256" key="1">
    <source>
        <dbReference type="ARBA" id="ARBA00022617"/>
    </source>
</evidence>
<dbReference type="AlphaFoldDB" id="A0A1W1C7D2"/>
<dbReference type="InterPro" id="IPR009056">
    <property type="entry name" value="Cyt_c-like_dom"/>
</dbReference>
<dbReference type="GO" id="GO:0020037">
    <property type="term" value="F:heme binding"/>
    <property type="evidence" value="ECO:0007669"/>
    <property type="project" value="InterPro"/>
</dbReference>
<evidence type="ECO:0000256" key="2">
    <source>
        <dbReference type="ARBA" id="ARBA00022723"/>
    </source>
</evidence>
<dbReference type="GO" id="GO:0009055">
    <property type="term" value="F:electron transfer activity"/>
    <property type="evidence" value="ECO:0007669"/>
    <property type="project" value="InterPro"/>
</dbReference>
<keyword evidence="1" id="KW-0349">Heme</keyword>
<evidence type="ECO:0000256" key="3">
    <source>
        <dbReference type="ARBA" id="ARBA00023004"/>
    </source>
</evidence>
<evidence type="ECO:0000313" key="5">
    <source>
        <dbReference type="EMBL" id="SFV61655.1"/>
    </source>
</evidence>
<feature type="domain" description="Cytochrome c" evidence="4">
    <location>
        <begin position="15"/>
        <end position="98"/>
    </location>
</feature>
<evidence type="ECO:0000259" key="4">
    <source>
        <dbReference type="PROSITE" id="PS51007"/>
    </source>
</evidence>
<dbReference type="Pfam" id="PF00034">
    <property type="entry name" value="Cytochrom_C"/>
    <property type="match status" value="1"/>
</dbReference>
<dbReference type="PROSITE" id="PS51007">
    <property type="entry name" value="CYTC"/>
    <property type="match status" value="1"/>
</dbReference>
<dbReference type="Gene3D" id="1.10.760.10">
    <property type="entry name" value="Cytochrome c-like domain"/>
    <property type="match status" value="1"/>
</dbReference>
<gene>
    <name evidence="5" type="ORF">MNB_SV-6-1005</name>
</gene>
<dbReference type="EMBL" id="FPHC01000064">
    <property type="protein sequence ID" value="SFV61655.1"/>
    <property type="molecule type" value="Genomic_DNA"/>
</dbReference>
<dbReference type="SUPFAM" id="SSF46626">
    <property type="entry name" value="Cytochrome c"/>
    <property type="match status" value="1"/>
</dbReference>
<accession>A0A1W1C7D2</accession>
<name>A0A1W1C7D2_9ZZZZ</name>